<dbReference type="AlphaFoldDB" id="A0A655JU69"/>
<feature type="compositionally biased region" description="Basic residues" evidence="1">
    <location>
        <begin position="1"/>
        <end position="10"/>
    </location>
</feature>
<evidence type="ECO:0000313" key="3">
    <source>
        <dbReference type="Proteomes" id="UP000044938"/>
    </source>
</evidence>
<evidence type="ECO:0000256" key="1">
    <source>
        <dbReference type="SAM" id="MobiDB-lite"/>
    </source>
</evidence>
<sequence>MPVSNARRRPPGNMASEKYGTLVSSTSAAGNTRWPAVLARST</sequence>
<gene>
    <name evidence="2" type="ORF">ERS007720_05108</name>
</gene>
<name>A0A655JU69_MYCTX</name>
<organism evidence="2 3">
    <name type="scientific">Mycobacterium tuberculosis</name>
    <dbReference type="NCBI Taxonomy" id="1773"/>
    <lineage>
        <taxon>Bacteria</taxon>
        <taxon>Bacillati</taxon>
        <taxon>Actinomycetota</taxon>
        <taxon>Actinomycetes</taxon>
        <taxon>Mycobacteriales</taxon>
        <taxon>Mycobacteriaceae</taxon>
        <taxon>Mycobacterium</taxon>
        <taxon>Mycobacterium tuberculosis complex</taxon>
    </lineage>
</organism>
<feature type="region of interest" description="Disordered" evidence="1">
    <location>
        <begin position="1"/>
        <end position="29"/>
    </location>
</feature>
<reference evidence="2 3" key="1">
    <citation type="submission" date="2015-03" db="EMBL/GenBank/DDBJ databases">
        <authorList>
            <consortium name="Pathogen Informatics"/>
        </authorList>
    </citation>
    <scope>NUCLEOTIDE SEQUENCE [LARGE SCALE GENOMIC DNA]</scope>
    <source>
        <strain evidence="2 3">M09401471</strain>
    </source>
</reference>
<proteinExistence type="predicted"/>
<protein>
    <submittedName>
        <fullName evidence="2">Uncharacterized protein</fullName>
    </submittedName>
</protein>
<dbReference type="EMBL" id="CSAJ01001568">
    <property type="protein sequence ID" value="COY08933.1"/>
    <property type="molecule type" value="Genomic_DNA"/>
</dbReference>
<evidence type="ECO:0000313" key="2">
    <source>
        <dbReference type="EMBL" id="COY08933.1"/>
    </source>
</evidence>
<dbReference type="Proteomes" id="UP000044938">
    <property type="component" value="Unassembled WGS sequence"/>
</dbReference>
<accession>A0A655JU69</accession>